<dbReference type="EMBL" id="CAAE01005090">
    <property type="protein sequence ID" value="CAF88581.1"/>
    <property type="molecule type" value="Genomic_DNA"/>
</dbReference>
<reference evidence="2" key="2">
    <citation type="submission" date="2004-02" db="EMBL/GenBank/DDBJ databases">
        <authorList>
            <consortium name="Genoscope"/>
            <consortium name="Whitehead Institute Centre for Genome Research"/>
        </authorList>
    </citation>
    <scope>NUCLEOTIDE SEQUENCE</scope>
</reference>
<proteinExistence type="predicted"/>
<dbReference type="OrthoDB" id="5412539at2759"/>
<evidence type="ECO:0000313" key="2">
    <source>
        <dbReference type="EMBL" id="CAF88581.1"/>
    </source>
</evidence>
<feature type="non-terminal residue" evidence="2">
    <location>
        <position position="1"/>
    </location>
</feature>
<organism evidence="2">
    <name type="scientific">Tetraodon nigroviridis</name>
    <name type="common">Spotted green pufferfish</name>
    <name type="synonym">Chelonodon nigroviridis</name>
    <dbReference type="NCBI Taxonomy" id="99883"/>
    <lineage>
        <taxon>Eukaryota</taxon>
        <taxon>Metazoa</taxon>
        <taxon>Chordata</taxon>
        <taxon>Craniata</taxon>
        <taxon>Vertebrata</taxon>
        <taxon>Euteleostomi</taxon>
        <taxon>Actinopterygii</taxon>
        <taxon>Neopterygii</taxon>
        <taxon>Teleostei</taxon>
        <taxon>Neoteleostei</taxon>
        <taxon>Acanthomorphata</taxon>
        <taxon>Eupercaria</taxon>
        <taxon>Tetraodontiformes</taxon>
        <taxon>Tetradontoidea</taxon>
        <taxon>Tetraodontidae</taxon>
        <taxon>Tetraodon</taxon>
    </lineage>
</organism>
<gene>
    <name evidence="2" type="ORF">GSTENG00002064001</name>
</gene>
<reference evidence="2" key="1">
    <citation type="journal article" date="2004" name="Nature">
        <title>Genome duplication in the teleost fish Tetraodon nigroviridis reveals the early vertebrate proto-karyotype.</title>
        <authorList>
            <person name="Jaillon O."/>
            <person name="Aury J.-M."/>
            <person name="Brunet F."/>
            <person name="Petit J.-L."/>
            <person name="Stange-Thomann N."/>
            <person name="Mauceli E."/>
            <person name="Bouneau L."/>
            <person name="Fischer C."/>
            <person name="Ozouf-Costaz C."/>
            <person name="Bernot A."/>
            <person name="Nicaud S."/>
            <person name="Jaffe D."/>
            <person name="Fisher S."/>
            <person name="Lutfalla G."/>
            <person name="Dossat C."/>
            <person name="Segurens B."/>
            <person name="Dasilva C."/>
            <person name="Salanoubat M."/>
            <person name="Levy M."/>
            <person name="Boudet N."/>
            <person name="Castellano S."/>
            <person name="Anthouard V."/>
            <person name="Jubin C."/>
            <person name="Castelli V."/>
            <person name="Katinka M."/>
            <person name="Vacherie B."/>
            <person name="Biemont C."/>
            <person name="Skalli Z."/>
            <person name="Cattolico L."/>
            <person name="Poulain J."/>
            <person name="De Berardinis V."/>
            <person name="Cruaud C."/>
            <person name="Duprat S."/>
            <person name="Brottier P."/>
            <person name="Coutanceau J.-P."/>
            <person name="Gouzy J."/>
            <person name="Parra G."/>
            <person name="Lardier G."/>
            <person name="Chapple C."/>
            <person name="McKernan K.J."/>
            <person name="McEwan P."/>
            <person name="Bosak S."/>
            <person name="Kellis M."/>
            <person name="Volff J.-N."/>
            <person name="Guigo R."/>
            <person name="Zody M.C."/>
            <person name="Mesirov J."/>
            <person name="Lindblad-Toh K."/>
            <person name="Birren B."/>
            <person name="Nusbaum C."/>
            <person name="Kahn D."/>
            <person name="Robinson-Rechavi M."/>
            <person name="Laudet V."/>
            <person name="Schachter V."/>
            <person name="Quetier F."/>
            <person name="Saurin W."/>
            <person name="Scarpelli C."/>
            <person name="Wincker P."/>
            <person name="Lander E.S."/>
            <person name="Weissenbach J."/>
            <person name="Roest Crollius H."/>
        </authorList>
    </citation>
    <scope>NUCLEOTIDE SEQUENCE [LARGE SCALE GENOMIC DNA]</scope>
</reference>
<feature type="non-terminal residue" evidence="2">
    <location>
        <position position="59"/>
    </location>
</feature>
<comment type="caution">
    <text evidence="2">The sequence shown here is derived from an EMBL/GenBank/DDBJ whole genome shotgun (WGS) entry which is preliminary data.</text>
</comment>
<evidence type="ECO:0000256" key="1">
    <source>
        <dbReference type="SAM" id="MobiDB-lite"/>
    </source>
</evidence>
<protein>
    <submittedName>
        <fullName evidence="2">(spotted green pufferfish) hypothetical protein</fullName>
    </submittedName>
</protein>
<dbReference type="KEGG" id="tng:GSTEN00002064G001"/>
<dbReference type="AlphaFoldDB" id="Q4TEV1"/>
<feature type="region of interest" description="Disordered" evidence="1">
    <location>
        <begin position="1"/>
        <end position="35"/>
    </location>
</feature>
<name>Q4TEV1_TETNG</name>
<accession>Q4TEV1</accession>
<sequence>RDAHAEAEPEPPSASEYQSPVREPRQRPVIHPAAQAPVPKDYGFTFFDPNDPACLEILM</sequence>